<dbReference type="InterPro" id="IPR016181">
    <property type="entry name" value="Acyl_CoA_acyltransferase"/>
</dbReference>
<gene>
    <name evidence="2" type="ORF">ISP17_16885</name>
</gene>
<name>A0ABW8JWX9_9GAMM</name>
<accession>A0ABW8JWX9</accession>
<dbReference type="EMBL" id="JADIKM010000005">
    <property type="protein sequence ID" value="MFK2905637.1"/>
    <property type="molecule type" value="Genomic_DNA"/>
</dbReference>
<evidence type="ECO:0000313" key="3">
    <source>
        <dbReference type="Proteomes" id="UP001620460"/>
    </source>
</evidence>
<keyword evidence="3" id="KW-1185">Reference proteome</keyword>
<dbReference type="SUPFAM" id="SSF55729">
    <property type="entry name" value="Acyl-CoA N-acyltransferases (Nat)"/>
    <property type="match status" value="1"/>
</dbReference>
<dbReference type="Pfam" id="PF00583">
    <property type="entry name" value="Acetyltransf_1"/>
    <property type="match status" value="1"/>
</dbReference>
<protein>
    <submittedName>
        <fullName evidence="2">GNAT family N-acetyltransferase</fullName>
    </submittedName>
</protein>
<organism evidence="2 3">
    <name type="scientific">Dyella ginsengisoli</name>
    <dbReference type="NCBI Taxonomy" id="363848"/>
    <lineage>
        <taxon>Bacteria</taxon>
        <taxon>Pseudomonadati</taxon>
        <taxon>Pseudomonadota</taxon>
        <taxon>Gammaproteobacteria</taxon>
        <taxon>Lysobacterales</taxon>
        <taxon>Rhodanobacteraceae</taxon>
        <taxon>Dyella</taxon>
    </lineage>
</organism>
<dbReference type="RefSeq" id="WP_404635227.1">
    <property type="nucleotide sequence ID" value="NZ_JADIKM010000005.1"/>
</dbReference>
<dbReference type="CDD" id="cd04301">
    <property type="entry name" value="NAT_SF"/>
    <property type="match status" value="1"/>
</dbReference>
<dbReference type="InterPro" id="IPR000182">
    <property type="entry name" value="GNAT_dom"/>
</dbReference>
<dbReference type="Gene3D" id="3.40.630.30">
    <property type="match status" value="1"/>
</dbReference>
<dbReference type="PROSITE" id="PS51186">
    <property type="entry name" value="GNAT"/>
    <property type="match status" value="1"/>
</dbReference>
<reference evidence="2 3" key="1">
    <citation type="submission" date="2020-10" db="EMBL/GenBank/DDBJ databases">
        <title>Phylogeny of dyella-like bacteria.</title>
        <authorList>
            <person name="Fu J."/>
        </authorList>
    </citation>
    <scope>NUCLEOTIDE SEQUENCE [LARGE SCALE GENOMIC DNA]</scope>
    <source>
        <strain evidence="2 3">Gsoil3046</strain>
    </source>
</reference>
<sequence length="189" mass="21525">MSAQPPARPHEPPLQPEALEGTHWIEALRDGTRVLIRPLRAEDHEREEEFIARLSGESKRLRFLSDFKKASPALIKQLMDVHYPEQMAFVALAHDNGKLREVGVSRYSATEDGKRCECAVTVADDWRHRGLGVLLMQHLIHLARRNGFKQMFSIDAADNEPMRELAHHLGFERQLDPDDGSQVIHTLAL</sequence>
<evidence type="ECO:0000313" key="2">
    <source>
        <dbReference type="EMBL" id="MFK2905637.1"/>
    </source>
</evidence>
<feature type="domain" description="N-acetyltransferase" evidence="1">
    <location>
        <begin position="34"/>
        <end position="189"/>
    </location>
</feature>
<dbReference type="Proteomes" id="UP001620460">
    <property type="component" value="Unassembled WGS sequence"/>
</dbReference>
<evidence type="ECO:0000259" key="1">
    <source>
        <dbReference type="PROSITE" id="PS51186"/>
    </source>
</evidence>
<comment type="caution">
    <text evidence="2">The sequence shown here is derived from an EMBL/GenBank/DDBJ whole genome shotgun (WGS) entry which is preliminary data.</text>
</comment>
<proteinExistence type="predicted"/>